<dbReference type="PROSITE" id="PS50294">
    <property type="entry name" value="WD_REPEATS_REGION"/>
    <property type="match status" value="11"/>
</dbReference>
<dbReference type="InterPro" id="IPR001680">
    <property type="entry name" value="WD40_rpt"/>
</dbReference>
<reference evidence="7 8" key="1">
    <citation type="submission" date="2019-03" db="EMBL/GenBank/DDBJ databases">
        <title>Genomic Encyclopedia of Type Strains, Phase IV (KMG-IV): sequencing the most valuable type-strain genomes for metagenomic binning, comparative biology and taxonomic classification.</title>
        <authorList>
            <person name="Goeker M."/>
        </authorList>
    </citation>
    <scope>NUCLEOTIDE SEQUENCE [LARGE SCALE GENOMIC DNA]</scope>
    <source>
        <strain evidence="7 8">DSM 45934</strain>
    </source>
</reference>
<accession>A0A4R2J8T7</accession>
<feature type="repeat" description="WD" evidence="3">
    <location>
        <begin position="1277"/>
        <end position="1318"/>
    </location>
</feature>
<dbReference type="InterPro" id="IPR011600">
    <property type="entry name" value="Pept_C14_caspase"/>
</dbReference>
<evidence type="ECO:0000256" key="1">
    <source>
        <dbReference type="ARBA" id="ARBA00022574"/>
    </source>
</evidence>
<dbReference type="SMART" id="SM00320">
    <property type="entry name" value="WD40"/>
    <property type="match status" value="14"/>
</dbReference>
<keyword evidence="4" id="KW-1133">Transmembrane helix</keyword>
<organism evidence="7 8">
    <name type="scientific">Actinocrispum wychmicini</name>
    <dbReference type="NCBI Taxonomy" id="1213861"/>
    <lineage>
        <taxon>Bacteria</taxon>
        <taxon>Bacillati</taxon>
        <taxon>Actinomycetota</taxon>
        <taxon>Actinomycetes</taxon>
        <taxon>Pseudonocardiales</taxon>
        <taxon>Pseudonocardiaceae</taxon>
        <taxon>Actinocrispum</taxon>
    </lineage>
</organism>
<proteinExistence type="predicted"/>
<dbReference type="Proteomes" id="UP000295680">
    <property type="component" value="Unassembled WGS sequence"/>
</dbReference>
<feature type="repeat" description="WD" evidence="3">
    <location>
        <begin position="1017"/>
        <end position="1058"/>
    </location>
</feature>
<feature type="domain" description="Peptidase C14 caspase" evidence="5">
    <location>
        <begin position="56"/>
        <end position="211"/>
    </location>
</feature>
<keyword evidence="2" id="KW-0677">Repeat</keyword>
<feature type="repeat" description="WD" evidence="3">
    <location>
        <begin position="1361"/>
        <end position="1402"/>
    </location>
</feature>
<sequence>MGTWTHDAASGLPSVPAVPGTLADLGQTLVERCGLRADALCFVRDSGSPTDMGIALAEQAERAEGVLLVYYVGHGLVSPGGELYLATRATDARPNRVAHTSLAYAAVRSCLLDSPARAVVVVLDCCFSGRALGVLGGSDDAAADLARVHGGFVLTSAASNEVALAPVGQAHTAFTGELIRLLRQGDPEGPQQLSLRHVYRYLSQALSARGMPKPHRRASDWVEDLVLAPNPAYRPPDIRPHISVAVPDDEVGGPAICPYPGLTAFSPEQTQWYFGRERLTETLVRRLADRLDGATPLVVTGPSGAGKSSLLGAGLVPALDRGELGKPGARTWPHVFFTPTAHPMTELATQLTRLTGAGSVSAAVSDGHAAIVQALQARVGDRDHSGARLILVIDQFEEIFTLCTDESERTSFVRALCAAAKGDGDREPTALVVIGVRADFYGHCAAYPELVPALQDTGVIVGAMSGAEVRDAIQKPAGVVGLTLQSGLVDTILRDLGADEDEVRDQGTLPLLAYALQASWDRGTGRTVTVVDYHATGGIRGAITNAAERAYNQLDEQGRQTARRLLLRMIQIGTGSEDTRRRASRSDLLRELPDPDVAIAVLNALADARLITVDQDTAEIAHEALLRAWPRLRDWISSDRAGLRTHQQLSEAADRWHQNNRDPNRLYRGTPLQLAREWATDPDHDAELGSVERAFLDAGRRTARRRTRLGRSLTALGLLLVLFAVVATVISIQQRDMALDQNALALSREWAAKSTALRNTQPEDAMLLAAEAYRQAPTVEARSALLSVQSQPFDGRLIDDREPVDAVAFGPDGHTVVTGGYDNEMRLWDPSSHRQLATLAHFNTPVDAVALSADRHTAAEADGNNITLWDITTHRRLATLGGGGFNAVALSPDGRTVAAADGSMVADRTTNSSPHKGNVLLWDITTRQQIGTLASAAGAFHGLAFSPDGHTLATGGDDGTARLWDVTTQKPIATLSGHTGAITSVAFSPDGRILATASTDETARLWDVSTHQEIATLLGHTDAVYQVAFSPDGGTLATASGDHTVALWDGTTGQKFATLSGHDNAVRGAAFSPDGGTLATASDDHTVALWDLAGSLLIAHPVAPVYRAATSPDGHLLATAGADRMARLWDLTTHKLVATLSGHTDTVYGVAFSPDGGTLATVGEDGSVKLWNTASHALVATWFADDKGAYAVTFSPDGRTLATGGGDADVRLWDATTHQLTATNSPLPDLPHHAVYGLAFSPDGNDLVLVGADHDMATVSMRQPTSRDHLFTDNSEPTGHTADIQSVAFSPDGHMLATASNDRTVKLWDATSHRLLTTLAGHAARVYRATFSPDGRTLATASDDQTVKLWDVTTHQEIATLSSRDGAIVGAAFSPNDRTLATASANGVVRLWNVDVTQVLDHLCNVVHGLIDPDHWRRLLPERPYQANCP</sequence>
<dbReference type="GO" id="GO:0004197">
    <property type="term" value="F:cysteine-type endopeptidase activity"/>
    <property type="evidence" value="ECO:0007669"/>
    <property type="project" value="InterPro"/>
</dbReference>
<dbReference type="PANTHER" id="PTHR22847:SF637">
    <property type="entry name" value="WD REPEAT DOMAIN 5B"/>
    <property type="match status" value="1"/>
</dbReference>
<evidence type="ECO:0000256" key="4">
    <source>
        <dbReference type="SAM" id="Phobius"/>
    </source>
</evidence>
<dbReference type="CDD" id="cd00200">
    <property type="entry name" value="WD40"/>
    <property type="match status" value="2"/>
</dbReference>
<protein>
    <submittedName>
        <fullName evidence="7">WD40 repeat protein</fullName>
    </submittedName>
</protein>
<dbReference type="SUPFAM" id="SSF50952">
    <property type="entry name" value="Soluble quinoprotein glucose dehydrogenase"/>
    <property type="match status" value="1"/>
</dbReference>
<dbReference type="Gene3D" id="3.40.50.1460">
    <property type="match status" value="1"/>
</dbReference>
<feature type="repeat" description="WD" evidence="3">
    <location>
        <begin position="1098"/>
        <end position="1139"/>
    </location>
</feature>
<dbReference type="Pfam" id="PF25173">
    <property type="entry name" value="Beta-prop_WDR3_1st"/>
    <property type="match status" value="1"/>
</dbReference>
<feature type="repeat" description="WD" evidence="3">
    <location>
        <begin position="975"/>
        <end position="1016"/>
    </location>
</feature>
<feature type="repeat" description="WD" evidence="3">
    <location>
        <begin position="1191"/>
        <end position="1223"/>
    </location>
</feature>
<dbReference type="InterPro" id="IPR020472">
    <property type="entry name" value="WD40_PAC1"/>
</dbReference>
<feature type="repeat" description="WD" evidence="3">
    <location>
        <begin position="797"/>
        <end position="838"/>
    </location>
</feature>
<feature type="domain" description="Novel STAND NTPase 1" evidence="6">
    <location>
        <begin position="258"/>
        <end position="663"/>
    </location>
</feature>
<dbReference type="InterPro" id="IPR019775">
    <property type="entry name" value="WD40_repeat_CS"/>
</dbReference>
<evidence type="ECO:0000256" key="3">
    <source>
        <dbReference type="PROSITE-ProRule" id="PRU00221"/>
    </source>
</evidence>
<feature type="transmembrane region" description="Helical" evidence="4">
    <location>
        <begin position="713"/>
        <end position="732"/>
    </location>
</feature>
<feature type="repeat" description="WD" evidence="3">
    <location>
        <begin position="933"/>
        <end position="974"/>
    </location>
</feature>
<dbReference type="EMBL" id="SLWS01000007">
    <property type="protein sequence ID" value="TCO55723.1"/>
    <property type="molecule type" value="Genomic_DNA"/>
</dbReference>
<dbReference type="Pfam" id="PF00656">
    <property type="entry name" value="Peptidase_C14"/>
    <property type="match status" value="1"/>
</dbReference>
<comment type="caution">
    <text evidence="7">The sequence shown here is derived from an EMBL/GenBank/DDBJ whole genome shotgun (WGS) entry which is preliminary data.</text>
</comment>
<evidence type="ECO:0000256" key="2">
    <source>
        <dbReference type="ARBA" id="ARBA00022737"/>
    </source>
</evidence>
<dbReference type="InterPro" id="IPR015943">
    <property type="entry name" value="WD40/YVTN_repeat-like_dom_sf"/>
</dbReference>
<dbReference type="InterPro" id="IPR049052">
    <property type="entry name" value="nSTAND1"/>
</dbReference>
<dbReference type="PRINTS" id="PR00320">
    <property type="entry name" value="GPROTEINBRPT"/>
</dbReference>
<dbReference type="InterPro" id="IPR036322">
    <property type="entry name" value="WD40_repeat_dom_sf"/>
</dbReference>
<gene>
    <name evidence="7" type="ORF">EV192_107146</name>
</gene>
<dbReference type="InterPro" id="IPR011041">
    <property type="entry name" value="Quinoprot_gluc/sorb_DH_b-prop"/>
</dbReference>
<dbReference type="InterPro" id="IPR027417">
    <property type="entry name" value="P-loop_NTPase"/>
</dbReference>
<dbReference type="PROSITE" id="PS50082">
    <property type="entry name" value="WD_REPEATS_2"/>
    <property type="match status" value="11"/>
</dbReference>
<feature type="repeat" description="WD" evidence="3">
    <location>
        <begin position="1140"/>
        <end position="1181"/>
    </location>
</feature>
<dbReference type="PANTHER" id="PTHR22847">
    <property type="entry name" value="WD40 REPEAT PROTEIN"/>
    <property type="match status" value="1"/>
</dbReference>
<evidence type="ECO:0000313" key="8">
    <source>
        <dbReference type="Proteomes" id="UP000295680"/>
    </source>
</evidence>
<dbReference type="Pfam" id="PF00400">
    <property type="entry name" value="WD40"/>
    <property type="match status" value="7"/>
</dbReference>
<evidence type="ECO:0000259" key="5">
    <source>
        <dbReference type="Pfam" id="PF00656"/>
    </source>
</evidence>
<dbReference type="NCBIfam" id="NF047832">
    <property type="entry name" value="caspase_w_EACC1"/>
    <property type="match status" value="1"/>
</dbReference>
<name>A0A4R2J8T7_9PSEU</name>
<dbReference type="SUPFAM" id="SSF52540">
    <property type="entry name" value="P-loop containing nucleoside triphosphate hydrolases"/>
    <property type="match status" value="1"/>
</dbReference>
<dbReference type="PROSITE" id="PS00678">
    <property type="entry name" value="WD_REPEATS_1"/>
    <property type="match status" value="8"/>
</dbReference>
<evidence type="ECO:0000313" key="7">
    <source>
        <dbReference type="EMBL" id="TCO55723.1"/>
    </source>
</evidence>
<keyword evidence="4" id="KW-0472">Membrane</keyword>
<dbReference type="SUPFAM" id="SSF50978">
    <property type="entry name" value="WD40 repeat-like"/>
    <property type="match status" value="2"/>
</dbReference>
<dbReference type="Pfam" id="PF20703">
    <property type="entry name" value="nSTAND1"/>
    <property type="match status" value="1"/>
</dbReference>
<keyword evidence="1 3" id="KW-0853">WD repeat</keyword>
<feature type="repeat" description="WD" evidence="3">
    <location>
        <begin position="1059"/>
        <end position="1092"/>
    </location>
</feature>
<keyword evidence="4" id="KW-0812">Transmembrane</keyword>
<evidence type="ECO:0000259" key="6">
    <source>
        <dbReference type="Pfam" id="PF20703"/>
    </source>
</evidence>
<feature type="repeat" description="WD" evidence="3">
    <location>
        <begin position="1319"/>
        <end position="1360"/>
    </location>
</feature>
<keyword evidence="8" id="KW-1185">Reference proteome</keyword>
<dbReference type="Gene3D" id="2.130.10.10">
    <property type="entry name" value="YVTN repeat-like/Quinoprotein amine dehydrogenase"/>
    <property type="match status" value="5"/>
</dbReference>
<dbReference type="GO" id="GO:0006508">
    <property type="term" value="P:proteolysis"/>
    <property type="evidence" value="ECO:0007669"/>
    <property type="project" value="InterPro"/>
</dbReference>